<dbReference type="InterPro" id="IPR013783">
    <property type="entry name" value="Ig-like_fold"/>
</dbReference>
<proteinExistence type="predicted"/>
<sequence>MRFIKYAFSLCLFTLVAISCAEDDNLDYADKITAPTNVTAAVSVTQDNTGMVTITPLAEGAVSYNVNFGDGSEEVTEITPGNGIEHVYEEGTYEATITAVSLNGLTTIVTQSVVVSFKAPENLVVTIENDAAISKQVNLSAVADFATMYEVYFGESTDETPMALNLEETISYQYAEAGTYTIKVVAKSAAIETTEYSEEFVVTAILQPLEGAPTPIRSEADVLSVFSDSYTDPSPIDYYPNWGQTTTYTQIEVGGDNIIQYGDITYQGIDFSSVPLDASTMEFIHVDVWTANADFDAKMSPISAGPNETAVTLELNQDQWTSFDIPLSTFTDQNPAVDFSNIIQFKFEGINSGEGTIFIDNLYFYKVPSDVETGIVGTWKVASTAGALGVGPAAGDISWWSCDDACVAERACYYDDTYVFNEDGSFENVLGSETWVEGWQNGSDGCAAPVAPHDGSNAATYVYNADENTITLNGIGAFIGLPKGTNTGEISNPADAPESIVYSATFIDPNTISVVIETGTGSGTFWQFTLVREGVVASPLTGTWQLAQEAGALGVGPSVGDISWWNCDDACVTDRACYYDDAYIFGADGSFKNVLGSETWVESWQNGADGCATPVAPHDGSSPATFTYDNNVLTLNGLGAYIGLPKGTNTGELSNPADAPDFVTYNVSFIDNNTISVSIETGTGSGTFWQFKLERI</sequence>
<dbReference type="Proteomes" id="UP000029644">
    <property type="component" value="Unassembled WGS sequence"/>
</dbReference>
<gene>
    <name evidence="2" type="ORF">JCM19300_2954</name>
</gene>
<dbReference type="EC" id="3.2.1.73" evidence="2"/>
<comment type="caution">
    <text evidence="2">The sequence shown here is derived from an EMBL/GenBank/DDBJ whole genome shotgun (WGS) entry which is preliminary data.</text>
</comment>
<evidence type="ECO:0000313" key="3">
    <source>
        <dbReference type="Proteomes" id="UP000029644"/>
    </source>
</evidence>
<name>A0A090VDN5_9FLAO</name>
<dbReference type="InterPro" id="IPR008979">
    <property type="entry name" value="Galactose-bd-like_sf"/>
</dbReference>
<dbReference type="SUPFAM" id="SSF49299">
    <property type="entry name" value="PKD domain"/>
    <property type="match status" value="1"/>
</dbReference>
<evidence type="ECO:0000256" key="1">
    <source>
        <dbReference type="SAM" id="SignalP"/>
    </source>
</evidence>
<keyword evidence="2" id="KW-0326">Glycosidase</keyword>
<dbReference type="AlphaFoldDB" id="A0A090VDN5"/>
<dbReference type="GO" id="GO:0042972">
    <property type="term" value="F:licheninase activity"/>
    <property type="evidence" value="ECO:0007669"/>
    <property type="project" value="UniProtKB-EC"/>
</dbReference>
<dbReference type="SUPFAM" id="SSF49785">
    <property type="entry name" value="Galactose-binding domain-like"/>
    <property type="match status" value="1"/>
</dbReference>
<dbReference type="InterPro" id="IPR035986">
    <property type="entry name" value="PKD_dom_sf"/>
</dbReference>
<dbReference type="PROSITE" id="PS51257">
    <property type="entry name" value="PROKAR_LIPOPROTEIN"/>
    <property type="match status" value="1"/>
</dbReference>
<evidence type="ECO:0000313" key="2">
    <source>
        <dbReference type="EMBL" id="GAL62203.1"/>
    </source>
</evidence>
<dbReference type="Gene3D" id="2.60.40.10">
    <property type="entry name" value="Immunoglobulins"/>
    <property type="match status" value="1"/>
</dbReference>
<reference evidence="2 3" key="1">
    <citation type="journal article" date="2014" name="Genome Announc.">
        <title>Draft Genome Sequences of Marine Flavobacterium Algibacter lectus Strains SS8 and NR4.</title>
        <authorList>
            <person name="Takatani N."/>
            <person name="Nakanishi M."/>
            <person name="Meirelles P."/>
            <person name="Mino S."/>
            <person name="Suda W."/>
            <person name="Oshima K."/>
            <person name="Hattori M."/>
            <person name="Ohkuma M."/>
            <person name="Hosokawa M."/>
            <person name="Miyashita K."/>
            <person name="Thompson F.L."/>
            <person name="Niwa A."/>
            <person name="Sawabe T."/>
            <person name="Sawabe T."/>
        </authorList>
    </citation>
    <scope>NUCLEOTIDE SEQUENCE [LARGE SCALE GENOMIC DNA]</scope>
    <source>
        <strain evidence="2 3">JCM 19300</strain>
    </source>
</reference>
<organism evidence="2 3">
    <name type="scientific">Algibacter lectus</name>
    <dbReference type="NCBI Taxonomy" id="221126"/>
    <lineage>
        <taxon>Bacteria</taxon>
        <taxon>Pseudomonadati</taxon>
        <taxon>Bacteroidota</taxon>
        <taxon>Flavobacteriia</taxon>
        <taxon>Flavobacteriales</taxon>
        <taxon>Flavobacteriaceae</taxon>
        <taxon>Algibacter</taxon>
    </lineage>
</organism>
<protein>
    <submittedName>
        <fullName evidence="2">Beta-glucanase</fullName>
        <ecNumber evidence="2">3.2.1.73</ecNumber>
    </submittedName>
</protein>
<dbReference type="Gene3D" id="2.60.120.430">
    <property type="entry name" value="Galactose-binding lectin"/>
    <property type="match status" value="1"/>
</dbReference>
<accession>A0A090VDN5</accession>
<keyword evidence="1" id="KW-0732">Signal</keyword>
<feature type="signal peptide" evidence="1">
    <location>
        <begin position="1"/>
        <end position="21"/>
    </location>
</feature>
<keyword evidence="2" id="KW-0378">Hydrolase</keyword>
<dbReference type="EMBL" id="BBNQ01000005">
    <property type="protein sequence ID" value="GAL62203.1"/>
    <property type="molecule type" value="Genomic_DNA"/>
</dbReference>
<feature type="chain" id="PRO_5001866846" evidence="1">
    <location>
        <begin position="22"/>
        <end position="696"/>
    </location>
</feature>